<proteinExistence type="predicted"/>
<gene>
    <name evidence="7" type="ORF">LCGC14_0889350</name>
</gene>
<dbReference type="InterPro" id="IPR009051">
    <property type="entry name" value="Helical_ferredxn"/>
</dbReference>
<dbReference type="GO" id="GO:0005886">
    <property type="term" value="C:plasma membrane"/>
    <property type="evidence" value="ECO:0007669"/>
    <property type="project" value="TreeGrafter"/>
</dbReference>
<evidence type="ECO:0000259" key="6">
    <source>
        <dbReference type="Pfam" id="PF02754"/>
    </source>
</evidence>
<evidence type="ECO:0000256" key="5">
    <source>
        <dbReference type="ARBA" id="ARBA00023014"/>
    </source>
</evidence>
<feature type="domain" description="Cysteine-rich" evidence="6">
    <location>
        <begin position="224"/>
        <end position="306"/>
    </location>
</feature>
<evidence type="ECO:0000256" key="3">
    <source>
        <dbReference type="ARBA" id="ARBA00023002"/>
    </source>
</evidence>
<keyword evidence="2" id="KW-0479">Metal-binding</keyword>
<evidence type="ECO:0000256" key="2">
    <source>
        <dbReference type="ARBA" id="ARBA00022723"/>
    </source>
</evidence>
<dbReference type="Gene3D" id="1.10.1060.10">
    <property type="entry name" value="Alpha-helical ferredoxin"/>
    <property type="match status" value="1"/>
</dbReference>
<dbReference type="GO" id="GO:0046872">
    <property type="term" value="F:metal ion binding"/>
    <property type="evidence" value="ECO:0007669"/>
    <property type="project" value="UniProtKB-KW"/>
</dbReference>
<dbReference type="PANTHER" id="PTHR43255:SF1">
    <property type="entry name" value="IRON-SULFUR-BINDING OXIDOREDUCTASE FADF-RELATED"/>
    <property type="match status" value="1"/>
</dbReference>
<keyword evidence="4" id="KW-0408">Iron</keyword>
<dbReference type="InterPro" id="IPR051460">
    <property type="entry name" value="HdrC_iron-sulfur_subunit"/>
</dbReference>
<accession>A0A0F9S6Q4</accession>
<sequence>MKERIKGRKNFPTDEIDPEYFLSDNEVKNLIHKKKDSRFTEKDYDKLYNCVHCGECETETDRFLLKQKYLEDGNTFEGIHEMLENFTEYRSPYPSNKMRIKIPKGISETSDTLLFMGCLSTIRIPKYTEHAIQYLLNQDVDFTILDTEICCGWHLLVSGLKAEFETCLKENAEIFQKFERVICLCPACFYLFSTQLKPMTKNDVKFEYISEYLKPSRLSKSGNVAVQHLCQLMNRGKLGVDKFVDTILEKSGYNVIDVPHWCCGGGTGWMGRISVIEDIARKRMSDFDKENIDYVTTYCPSCWWILKRFGKKSKIIPMIRDLFQLLT</sequence>
<keyword evidence="1" id="KW-0004">4Fe-4S</keyword>
<protein>
    <recommendedName>
        <fullName evidence="6">Cysteine-rich domain-containing protein</fullName>
    </recommendedName>
</protein>
<dbReference type="GO" id="GO:0051539">
    <property type="term" value="F:4 iron, 4 sulfur cluster binding"/>
    <property type="evidence" value="ECO:0007669"/>
    <property type="project" value="UniProtKB-KW"/>
</dbReference>
<keyword evidence="5" id="KW-0411">Iron-sulfur</keyword>
<feature type="domain" description="Cysteine-rich" evidence="6">
    <location>
        <begin position="114"/>
        <end position="191"/>
    </location>
</feature>
<organism evidence="7">
    <name type="scientific">marine sediment metagenome</name>
    <dbReference type="NCBI Taxonomy" id="412755"/>
    <lineage>
        <taxon>unclassified sequences</taxon>
        <taxon>metagenomes</taxon>
        <taxon>ecological metagenomes</taxon>
    </lineage>
</organism>
<dbReference type="GO" id="GO:0016491">
    <property type="term" value="F:oxidoreductase activity"/>
    <property type="evidence" value="ECO:0007669"/>
    <property type="project" value="UniProtKB-KW"/>
</dbReference>
<dbReference type="PANTHER" id="PTHR43255">
    <property type="entry name" value="IRON-SULFUR-BINDING OXIDOREDUCTASE FADF-RELATED-RELATED"/>
    <property type="match status" value="1"/>
</dbReference>
<evidence type="ECO:0000256" key="4">
    <source>
        <dbReference type="ARBA" id="ARBA00023004"/>
    </source>
</evidence>
<evidence type="ECO:0000313" key="7">
    <source>
        <dbReference type="EMBL" id="KKN24983.1"/>
    </source>
</evidence>
<dbReference type="EMBL" id="LAZR01002839">
    <property type="protein sequence ID" value="KKN24983.1"/>
    <property type="molecule type" value="Genomic_DNA"/>
</dbReference>
<dbReference type="Pfam" id="PF02754">
    <property type="entry name" value="CCG"/>
    <property type="match status" value="2"/>
</dbReference>
<evidence type="ECO:0000256" key="1">
    <source>
        <dbReference type="ARBA" id="ARBA00022485"/>
    </source>
</evidence>
<comment type="caution">
    <text evidence="7">The sequence shown here is derived from an EMBL/GenBank/DDBJ whole genome shotgun (WGS) entry which is preliminary data.</text>
</comment>
<dbReference type="InterPro" id="IPR004017">
    <property type="entry name" value="Cys_rich_dom"/>
</dbReference>
<keyword evidence="3" id="KW-0560">Oxidoreductase</keyword>
<dbReference type="AlphaFoldDB" id="A0A0F9S6Q4"/>
<reference evidence="7" key="1">
    <citation type="journal article" date="2015" name="Nature">
        <title>Complex archaea that bridge the gap between prokaryotes and eukaryotes.</title>
        <authorList>
            <person name="Spang A."/>
            <person name="Saw J.H."/>
            <person name="Jorgensen S.L."/>
            <person name="Zaremba-Niedzwiedzka K."/>
            <person name="Martijn J."/>
            <person name="Lind A.E."/>
            <person name="van Eijk R."/>
            <person name="Schleper C."/>
            <person name="Guy L."/>
            <person name="Ettema T.J."/>
        </authorList>
    </citation>
    <scope>NUCLEOTIDE SEQUENCE</scope>
</reference>
<name>A0A0F9S6Q4_9ZZZZ</name>